<sequence>MPGRGKRKADPLAGSANGSVQKKTKSEGSMQCSDGKNGLSERRLKQYSVGKSGRVPLTVGITGARADDVLRGVEEASSGDVANVVLRIHSGVVSAPSIIRRSVEAEVGRDALVETVAKHFSISKAQAELRYDDFPTTEAPNHQPLGSGCCHGIEEECNCPPAATFVIVCQGVWQSFAEQHGHGSEMQAMVEERRVVCWRDVLQLMYTPGLPEGKKLILRPRLFELVAGPQILSVVDEKEDVLDVVKIFGGEGPALMLRLSGRVMRVPCGSSRAYQVDVETIREAVKGLVVGTDEQLHHCLTQLQPLSLGALKSSLQKVIRFHAKDVLVEGKLIPAPVVAAASAALLFASKGGFSPELQLFTRGATAAFKRLAVILLEDAWIEEDNMASSLEGLLALGLVTQQMNDYEPSHHLIISSMRIAAKAAMSCSLIAWRKGKQGPSSIKVLECEARSFQTSAQLLRDLRSFAGDMQMFDQVSESSKSGKLEMLHAHGRPDIMPLCHIVDQHTFRGVGHVLGAGSGATFADRFHLLFDQCTGCNPRFSDLAGFESRPEVQRARFAQNCCLNFALQKPRNALPLISDGTPVSLELDTGVLAAGVGPISVHVNAGSKRKKELLVLLGLRCPEDEVVMLKPVRATRDLFGELTEKERADAVTLARSHSHRVVSPLLPSSKEAQFRDGMWEVDGCKWADLVSQGVKVKIPLVCPPRWCDDLLKNPSRVCDLLDDDGALEDALRSTGAGMIADSDKIVMCMTCSLPHGISLRAVALLRQQYACISMPTPSLQGGLVSDQLAAYDGDWKVYRLLALISRLVPAALRPTMPPNFQVVNSILLRVVEKWMMEGIQSRPADLHLPRSVGLETVGRWEEVQKCLEQVAELMEHQREAIHCMVQRDEDLKCGGHFLIMDTGHGKTVTALVYAFRWLCQHGQNVKRLVWITPHGTVENLVKQLRDTWRVKTHVVPRISSAKKPKSGERYDLVLKDFMVNVIHADHLRAAIDKGLAAEATSSFFVFDEVDEMYAPTLRTSAARRLCQLCPKFVAQTATPLRKNESQLLAWLADTCSFPVDKQNWLVAASGMVSMQLELGIAAREEDVLVPMVDDVRDHCRRIFNSRGAARWLEMAGLVQQHTDAAMIKVAVQAAEEDRSRHADGGVLLIADSRQHAEKLLKLSSAHLPSGDFASLEAPDAHRFAIVVVTKDKDRGYNSARRLGVMVTGAYAGNAASRHQIRGRLRRLGQKRKEVRFVTVCMENSILHLLHKRHSAVDTMNISLEQLGQRFSADVLKGLAGK</sequence>
<proteinExistence type="predicted"/>
<gene>
    <name evidence="3" type="ORF">CCMP2556_LOCUS42905</name>
</gene>
<accession>A0ABP0QQ34</accession>
<dbReference type="Pfam" id="PF00270">
    <property type="entry name" value="DEAD"/>
    <property type="match status" value="1"/>
</dbReference>
<feature type="compositionally biased region" description="Polar residues" evidence="1">
    <location>
        <begin position="16"/>
        <end position="34"/>
    </location>
</feature>
<keyword evidence="4" id="KW-1185">Reference proteome</keyword>
<comment type="caution">
    <text evidence="3">The sequence shown here is derived from an EMBL/GenBank/DDBJ whole genome shotgun (WGS) entry which is preliminary data.</text>
</comment>
<dbReference type="EMBL" id="CAXAMN010024694">
    <property type="protein sequence ID" value="CAK9089081.1"/>
    <property type="molecule type" value="Genomic_DNA"/>
</dbReference>
<organism evidence="3 4">
    <name type="scientific">Durusdinium trenchii</name>
    <dbReference type="NCBI Taxonomy" id="1381693"/>
    <lineage>
        <taxon>Eukaryota</taxon>
        <taxon>Sar</taxon>
        <taxon>Alveolata</taxon>
        <taxon>Dinophyceae</taxon>
        <taxon>Suessiales</taxon>
        <taxon>Symbiodiniaceae</taxon>
        <taxon>Durusdinium</taxon>
    </lineage>
</organism>
<evidence type="ECO:0000313" key="3">
    <source>
        <dbReference type="EMBL" id="CAK9089081.1"/>
    </source>
</evidence>
<dbReference type="Proteomes" id="UP001642484">
    <property type="component" value="Unassembled WGS sequence"/>
</dbReference>
<feature type="region of interest" description="Disordered" evidence="1">
    <location>
        <begin position="1"/>
        <end position="47"/>
    </location>
</feature>
<name>A0ABP0QQ34_9DINO</name>
<evidence type="ECO:0000259" key="2">
    <source>
        <dbReference type="Pfam" id="PF00270"/>
    </source>
</evidence>
<evidence type="ECO:0000256" key="1">
    <source>
        <dbReference type="SAM" id="MobiDB-lite"/>
    </source>
</evidence>
<reference evidence="3 4" key="1">
    <citation type="submission" date="2024-02" db="EMBL/GenBank/DDBJ databases">
        <authorList>
            <person name="Chen Y."/>
            <person name="Shah S."/>
            <person name="Dougan E. K."/>
            <person name="Thang M."/>
            <person name="Chan C."/>
        </authorList>
    </citation>
    <scope>NUCLEOTIDE SEQUENCE [LARGE SCALE GENOMIC DNA]</scope>
</reference>
<dbReference type="Gene3D" id="3.40.50.300">
    <property type="entry name" value="P-loop containing nucleotide triphosphate hydrolases"/>
    <property type="match status" value="1"/>
</dbReference>
<protein>
    <recommendedName>
        <fullName evidence="2">DEAD/DEAH-box helicase domain-containing protein</fullName>
    </recommendedName>
</protein>
<feature type="domain" description="DEAD/DEAH-box helicase" evidence="2">
    <location>
        <begin position="875"/>
        <end position="1040"/>
    </location>
</feature>
<dbReference type="InterPro" id="IPR011545">
    <property type="entry name" value="DEAD/DEAH_box_helicase_dom"/>
</dbReference>
<evidence type="ECO:0000313" key="4">
    <source>
        <dbReference type="Proteomes" id="UP001642484"/>
    </source>
</evidence>
<dbReference type="SUPFAM" id="SSF52540">
    <property type="entry name" value="P-loop containing nucleoside triphosphate hydrolases"/>
    <property type="match status" value="2"/>
</dbReference>
<dbReference type="InterPro" id="IPR027417">
    <property type="entry name" value="P-loop_NTPase"/>
</dbReference>